<feature type="region of interest" description="Disordered" evidence="1">
    <location>
        <begin position="1"/>
        <end position="61"/>
    </location>
</feature>
<name>A0ABU7BWY3_9TELE</name>
<gene>
    <name evidence="2" type="ORF">ATANTOWER_013726</name>
</gene>
<evidence type="ECO:0000313" key="2">
    <source>
        <dbReference type="EMBL" id="MED6254053.1"/>
    </source>
</evidence>
<sequence>MNARYPGVSETGPEKFVWQKEDEEGNPLLKRSRTGEGRKRASSTDRPTDTCGSMDPSCAPSTREQCVIGTVQDIGSLI</sequence>
<keyword evidence="3" id="KW-1185">Reference proteome</keyword>
<accession>A0ABU7BWY3</accession>
<feature type="compositionally biased region" description="Basic and acidic residues" evidence="1">
    <location>
        <begin position="33"/>
        <end position="48"/>
    </location>
</feature>
<protein>
    <submittedName>
        <fullName evidence="2">Uncharacterized protein</fullName>
    </submittedName>
</protein>
<organism evidence="2 3">
    <name type="scientific">Ataeniobius toweri</name>
    <dbReference type="NCBI Taxonomy" id="208326"/>
    <lineage>
        <taxon>Eukaryota</taxon>
        <taxon>Metazoa</taxon>
        <taxon>Chordata</taxon>
        <taxon>Craniata</taxon>
        <taxon>Vertebrata</taxon>
        <taxon>Euteleostomi</taxon>
        <taxon>Actinopterygii</taxon>
        <taxon>Neopterygii</taxon>
        <taxon>Teleostei</taxon>
        <taxon>Neoteleostei</taxon>
        <taxon>Acanthomorphata</taxon>
        <taxon>Ovalentaria</taxon>
        <taxon>Atherinomorphae</taxon>
        <taxon>Cyprinodontiformes</taxon>
        <taxon>Goodeidae</taxon>
        <taxon>Ataeniobius</taxon>
    </lineage>
</organism>
<reference evidence="2 3" key="1">
    <citation type="submission" date="2021-07" db="EMBL/GenBank/DDBJ databases">
        <authorList>
            <person name="Palmer J.M."/>
        </authorList>
    </citation>
    <scope>NUCLEOTIDE SEQUENCE [LARGE SCALE GENOMIC DNA]</scope>
    <source>
        <strain evidence="2 3">AT_MEX2019</strain>
        <tissue evidence="2">Muscle</tissue>
    </source>
</reference>
<dbReference type="EMBL" id="JAHUTI010069130">
    <property type="protein sequence ID" value="MED6254053.1"/>
    <property type="molecule type" value="Genomic_DNA"/>
</dbReference>
<evidence type="ECO:0000256" key="1">
    <source>
        <dbReference type="SAM" id="MobiDB-lite"/>
    </source>
</evidence>
<comment type="caution">
    <text evidence="2">The sequence shown here is derived from an EMBL/GenBank/DDBJ whole genome shotgun (WGS) entry which is preliminary data.</text>
</comment>
<dbReference type="Proteomes" id="UP001345963">
    <property type="component" value="Unassembled WGS sequence"/>
</dbReference>
<evidence type="ECO:0000313" key="3">
    <source>
        <dbReference type="Proteomes" id="UP001345963"/>
    </source>
</evidence>
<proteinExistence type="predicted"/>